<evidence type="ECO:0000313" key="2">
    <source>
        <dbReference type="Proteomes" id="UP000002668"/>
    </source>
</evidence>
<dbReference type="AlphaFoldDB" id="E4ZZ99"/>
<organism evidence="2">
    <name type="scientific">Leptosphaeria maculans (strain JN3 / isolate v23.1.3 / race Av1-4-5-6-7-8)</name>
    <name type="common">Blackleg fungus</name>
    <name type="synonym">Phoma lingam</name>
    <dbReference type="NCBI Taxonomy" id="985895"/>
    <lineage>
        <taxon>Eukaryota</taxon>
        <taxon>Fungi</taxon>
        <taxon>Dikarya</taxon>
        <taxon>Ascomycota</taxon>
        <taxon>Pezizomycotina</taxon>
        <taxon>Dothideomycetes</taxon>
        <taxon>Pleosporomycetidae</taxon>
        <taxon>Pleosporales</taxon>
        <taxon>Pleosporineae</taxon>
        <taxon>Leptosphaeriaceae</taxon>
        <taxon>Plenodomus</taxon>
        <taxon>Plenodomus lingam/Leptosphaeria maculans species complex</taxon>
    </lineage>
</organism>
<dbReference type="InParanoid" id="E4ZZ99"/>
<evidence type="ECO:0000313" key="1">
    <source>
        <dbReference type="EMBL" id="CBX96694.1"/>
    </source>
</evidence>
<dbReference type="HOGENOM" id="CLU_3351259_0_0_1"/>
<name>E4ZZ99_LEPMJ</name>
<protein>
    <submittedName>
        <fullName evidence="1">Predicted protein</fullName>
    </submittedName>
</protein>
<dbReference type="Proteomes" id="UP000002668">
    <property type="component" value="Genome"/>
</dbReference>
<proteinExistence type="predicted"/>
<dbReference type="EMBL" id="FP929129">
    <property type="protein sequence ID" value="CBX96694.1"/>
    <property type="molecule type" value="Genomic_DNA"/>
</dbReference>
<sequence length="37" mass="4284">MFYYHTQLYFPLVSPWQGFHKSDPPRPFGGACALPAR</sequence>
<reference evidence="2" key="1">
    <citation type="journal article" date="2011" name="Nat. Commun.">
        <title>Effector diversification within compartments of the Leptosphaeria maculans genome affected by Repeat-Induced Point mutations.</title>
        <authorList>
            <person name="Rouxel T."/>
            <person name="Grandaubert J."/>
            <person name="Hane J.K."/>
            <person name="Hoede C."/>
            <person name="van de Wouw A.P."/>
            <person name="Couloux A."/>
            <person name="Dominguez V."/>
            <person name="Anthouard V."/>
            <person name="Bally P."/>
            <person name="Bourras S."/>
            <person name="Cozijnsen A.J."/>
            <person name="Ciuffetti L.M."/>
            <person name="Degrave A."/>
            <person name="Dilmaghani A."/>
            <person name="Duret L."/>
            <person name="Fudal I."/>
            <person name="Goodwin S.B."/>
            <person name="Gout L."/>
            <person name="Glaser N."/>
            <person name="Linglin J."/>
            <person name="Kema G.H.J."/>
            <person name="Lapalu N."/>
            <person name="Lawrence C.B."/>
            <person name="May K."/>
            <person name="Meyer M."/>
            <person name="Ollivier B."/>
            <person name="Poulain J."/>
            <person name="Schoch C.L."/>
            <person name="Simon A."/>
            <person name="Spatafora J.W."/>
            <person name="Stachowiak A."/>
            <person name="Turgeon B.G."/>
            <person name="Tyler B.M."/>
            <person name="Vincent D."/>
            <person name="Weissenbach J."/>
            <person name="Amselem J."/>
            <person name="Quesneville H."/>
            <person name="Oliver R.P."/>
            <person name="Wincker P."/>
            <person name="Balesdent M.-H."/>
            <person name="Howlett B.J."/>
        </authorList>
    </citation>
    <scope>NUCLEOTIDE SEQUENCE [LARGE SCALE GENOMIC DNA]</scope>
    <source>
        <strain evidence="2">JN3 / isolate v23.1.3 / race Av1-4-5-6-7-8</strain>
    </source>
</reference>
<gene>
    <name evidence="1" type="ORF">LEMA_P109590.1</name>
</gene>
<keyword evidence="2" id="KW-1185">Reference proteome</keyword>
<dbReference type="VEuPathDB" id="FungiDB:LEMA_P109590.1"/>
<accession>E4ZZ99</accession>